<dbReference type="PANTHER" id="PTHR10357">
    <property type="entry name" value="ALPHA-AMYLASE FAMILY MEMBER"/>
    <property type="match status" value="1"/>
</dbReference>
<feature type="domain" description="Glycosyl hydrolase family 13 catalytic" evidence="7">
    <location>
        <begin position="228"/>
        <end position="583"/>
    </location>
</feature>
<dbReference type="KEGG" id="sde:Sde_0589"/>
<dbReference type="eggNOG" id="COG0366">
    <property type="taxonomic scope" value="Bacteria"/>
</dbReference>
<dbReference type="GeneID" id="98612280"/>
<keyword evidence="4 8" id="KW-0326">Glycosidase</keyword>
<gene>
    <name evidence="8" type="ordered locus">Sde_0589</name>
</gene>
<dbReference type="STRING" id="203122.Sde_0589"/>
<dbReference type="CAZy" id="GH13">
    <property type="family name" value="Glycoside Hydrolase Family 13"/>
</dbReference>
<dbReference type="Proteomes" id="UP000001947">
    <property type="component" value="Chromosome"/>
</dbReference>
<dbReference type="CAZy" id="CBM41">
    <property type="family name" value="Carbohydrate-Binding Module Family 41"/>
</dbReference>
<dbReference type="InterPro" id="IPR013784">
    <property type="entry name" value="Carb-bd-like_fold"/>
</dbReference>
<evidence type="ECO:0000313" key="8">
    <source>
        <dbReference type="EMBL" id="ABD79853.1"/>
    </source>
</evidence>
<dbReference type="CDD" id="cd10315">
    <property type="entry name" value="CBM41_pullulanase"/>
    <property type="match status" value="1"/>
</dbReference>
<dbReference type="SUPFAM" id="SSF49452">
    <property type="entry name" value="Starch-binding domain-like"/>
    <property type="match status" value="1"/>
</dbReference>
<reference evidence="8 9" key="1">
    <citation type="journal article" date="2008" name="PLoS Genet.">
        <title>Complete genome sequence of the complex carbohydrate-degrading marine bacterium, Saccharophagus degradans strain 2-40 T.</title>
        <authorList>
            <person name="Weiner R.M."/>
            <person name="Taylor L.E.II."/>
            <person name="Henrissat B."/>
            <person name="Hauser L."/>
            <person name="Land M."/>
            <person name="Coutinho P.M."/>
            <person name="Rancurel C."/>
            <person name="Saunders E.H."/>
            <person name="Longmire A.G."/>
            <person name="Zhang H."/>
            <person name="Bayer E.A."/>
            <person name="Gilbert H.J."/>
            <person name="Larimer F."/>
            <person name="Zhulin I.B."/>
            <person name="Ekborg N.A."/>
            <person name="Lamed R."/>
            <person name="Richardson P.M."/>
            <person name="Borovok I."/>
            <person name="Hutcheson S."/>
        </authorList>
    </citation>
    <scope>NUCLEOTIDE SEQUENCE [LARGE SCALE GENOMIC DNA]</scope>
    <source>
        <strain evidence="9">2-40 / ATCC 43961 / DSM 17024</strain>
    </source>
</reference>
<evidence type="ECO:0000256" key="5">
    <source>
        <dbReference type="SAM" id="MobiDB-lite"/>
    </source>
</evidence>
<dbReference type="InterPro" id="IPR017853">
    <property type="entry name" value="GH"/>
</dbReference>
<evidence type="ECO:0000256" key="3">
    <source>
        <dbReference type="ARBA" id="ARBA00022801"/>
    </source>
</evidence>
<dbReference type="InterPro" id="IPR006047">
    <property type="entry name" value="GH13_cat_dom"/>
</dbReference>
<accession>Q21N76</accession>
<dbReference type="Gene3D" id="3.20.20.80">
    <property type="entry name" value="Glycosidases"/>
    <property type="match status" value="1"/>
</dbReference>
<dbReference type="SUPFAM" id="SSF51445">
    <property type="entry name" value="(Trans)glycosidases"/>
    <property type="match status" value="1"/>
</dbReference>
<dbReference type="EMBL" id="CP000282">
    <property type="protein sequence ID" value="ABD79853.1"/>
    <property type="molecule type" value="Genomic_DNA"/>
</dbReference>
<dbReference type="GO" id="GO:0009313">
    <property type="term" value="P:oligosaccharide catabolic process"/>
    <property type="evidence" value="ECO:0007669"/>
    <property type="project" value="TreeGrafter"/>
</dbReference>
<name>Q21N76_SACD2</name>
<dbReference type="RefSeq" id="WP_011467074.1">
    <property type="nucleotide sequence ID" value="NC_007912.1"/>
</dbReference>
<evidence type="ECO:0000256" key="4">
    <source>
        <dbReference type="ARBA" id="ARBA00023295"/>
    </source>
</evidence>
<evidence type="ECO:0000256" key="1">
    <source>
        <dbReference type="ARBA" id="ARBA00008061"/>
    </source>
</evidence>
<dbReference type="InterPro" id="IPR045857">
    <property type="entry name" value="O16G_dom_2"/>
</dbReference>
<dbReference type="AlphaFoldDB" id="Q21N76"/>
<feature type="compositionally biased region" description="Low complexity" evidence="5">
    <location>
        <begin position="37"/>
        <end position="51"/>
    </location>
</feature>
<dbReference type="Pfam" id="PF03714">
    <property type="entry name" value="PUD"/>
    <property type="match status" value="1"/>
</dbReference>
<feature type="signal peptide" evidence="6">
    <location>
        <begin position="1"/>
        <end position="25"/>
    </location>
</feature>
<dbReference type="PANTHER" id="PTHR10357:SF179">
    <property type="entry name" value="NEUTRAL AND BASIC AMINO ACID TRANSPORT PROTEIN RBAT"/>
    <property type="match status" value="1"/>
</dbReference>
<dbReference type="CDD" id="cd11316">
    <property type="entry name" value="AmyAc_bac2_AmyA"/>
    <property type="match status" value="1"/>
</dbReference>
<keyword evidence="3" id="KW-0378">Hydrolase</keyword>
<dbReference type="PROSITE" id="PS51257">
    <property type="entry name" value="PROKAR_LIPOPROTEIN"/>
    <property type="match status" value="1"/>
</dbReference>
<dbReference type="Gene3D" id="2.60.40.1110">
    <property type="match status" value="1"/>
</dbReference>
<dbReference type="GO" id="GO:0030246">
    <property type="term" value="F:carbohydrate binding"/>
    <property type="evidence" value="ECO:0007669"/>
    <property type="project" value="InterPro"/>
</dbReference>
<evidence type="ECO:0000256" key="6">
    <source>
        <dbReference type="SAM" id="SignalP"/>
    </source>
</evidence>
<sequence length="705" mass="77140">MRTQNATITRLVLFLSLSLAISACNGNGPKQNTISEQTPPADQTPAQPDDTAGADTEGTEDPKETPDTENNSPTVRIHYLNSNQAYDNWGLHLWGDAIASSTATNWTSPFALTRAENDYGLYEVPLADPNGTFNFIMHFGDFKNPAYDFSIIPAQFGTDVWLVQDTPADVTNGVAIPFDNEADARAAYESLMANIGNASAALDLTDIEIKDSDTGLAADWVDTAHFAEIYIRGYQDSDGNGIGDIQGLISRLDYLAESGINGIWLMPAMESSDNDHGYATSDYRAIESDYGTMQDFQQLLDEAHARNIAIVMDYVMNHSSNANPLFQDALSSPTNSKRDWYIIRDDKLEGWNTWGSDPWKSNANGYYYAAFSSQMPDFNLRNPDVIRFHQNNLRFWLNMGVDGFRFDAVGVLVENGKDAWEDQDDNHPVINAMKTTIEAYQKRYIVCESPTGYAAFAQQNSCGRAFNFSAGHGILRSVKQGKLDAEFVEQLNASNIDAMPLILANHDAFAGIRVWDQLNGNKTHYKLAAASYLLASRNPFTYYGEEIGLAGAANLSGDWSIRTPMSWNNDPQNAGFSTAQPFRELSANVMTQNVEAQLGKTDSLLAYYRSIYDLRNAHPVIANGNLNVQGQANDNALVLVRTSDDAQAVILFNYSAQATSKSVSGLTASANYSGALGASNNVSANASGTATVTIPAQTAVVYIRQ</sequence>
<dbReference type="HOGENOM" id="CLU_006462_2_4_6"/>
<dbReference type="GO" id="GO:0004556">
    <property type="term" value="F:alpha-amylase activity"/>
    <property type="evidence" value="ECO:0007669"/>
    <property type="project" value="TreeGrafter"/>
</dbReference>
<proteinExistence type="inferred from homology"/>
<feature type="chain" id="PRO_5004200501" evidence="6">
    <location>
        <begin position="26"/>
        <end position="705"/>
    </location>
</feature>
<dbReference type="SMART" id="SM00642">
    <property type="entry name" value="Aamy"/>
    <property type="match status" value="1"/>
</dbReference>
<dbReference type="Pfam" id="PF00128">
    <property type="entry name" value="Alpha-amylase"/>
    <property type="match status" value="1"/>
</dbReference>
<comment type="similarity">
    <text evidence="1">Belongs to the glycosyl hydrolase 13 family.</text>
</comment>
<evidence type="ECO:0000259" key="7">
    <source>
        <dbReference type="SMART" id="SM00642"/>
    </source>
</evidence>
<keyword evidence="9" id="KW-1185">Reference proteome</keyword>
<evidence type="ECO:0000256" key="2">
    <source>
        <dbReference type="ARBA" id="ARBA00022729"/>
    </source>
</evidence>
<dbReference type="Gene3D" id="3.90.400.10">
    <property type="entry name" value="Oligo-1,6-glucosidase, Domain 2"/>
    <property type="match status" value="1"/>
</dbReference>
<feature type="region of interest" description="Disordered" evidence="5">
    <location>
        <begin position="30"/>
        <end position="74"/>
    </location>
</feature>
<protein>
    <submittedName>
        <fullName evidence="8">Putative retaining a-glycosidase</fullName>
    </submittedName>
</protein>
<evidence type="ECO:0000313" key="9">
    <source>
        <dbReference type="Proteomes" id="UP000001947"/>
    </source>
</evidence>
<organism evidence="8 9">
    <name type="scientific">Saccharophagus degradans (strain 2-40 / ATCC 43961 / DSM 17024)</name>
    <dbReference type="NCBI Taxonomy" id="203122"/>
    <lineage>
        <taxon>Bacteria</taxon>
        <taxon>Pseudomonadati</taxon>
        <taxon>Pseudomonadota</taxon>
        <taxon>Gammaproteobacteria</taxon>
        <taxon>Cellvibrionales</taxon>
        <taxon>Cellvibrionaceae</taxon>
        <taxon>Saccharophagus</taxon>
    </lineage>
</organism>
<dbReference type="InterPro" id="IPR005323">
    <property type="entry name" value="CBM41_pullulanase"/>
</dbReference>
<keyword evidence="2 6" id="KW-0732">Signal</keyword>